<gene>
    <name evidence="2" type="ORF">ACF05T_28375</name>
</gene>
<organism evidence="2 3">
    <name type="scientific">Streptomyces lateritius</name>
    <dbReference type="NCBI Taxonomy" id="67313"/>
    <lineage>
        <taxon>Bacteria</taxon>
        <taxon>Bacillati</taxon>
        <taxon>Actinomycetota</taxon>
        <taxon>Actinomycetes</taxon>
        <taxon>Kitasatosporales</taxon>
        <taxon>Streptomycetaceae</taxon>
        <taxon>Streptomyces</taxon>
    </lineage>
</organism>
<dbReference type="Proteomes" id="UP001603013">
    <property type="component" value="Unassembled WGS sequence"/>
</dbReference>
<dbReference type="InterPro" id="IPR011989">
    <property type="entry name" value="ARM-like"/>
</dbReference>
<dbReference type="RefSeq" id="WP_391936883.1">
    <property type="nucleotide sequence ID" value="NZ_JBIBSM010000018.1"/>
</dbReference>
<protein>
    <recommendedName>
        <fullName evidence="4">HEAT repeat domain-containing protein</fullName>
    </recommendedName>
</protein>
<evidence type="ECO:0000313" key="2">
    <source>
        <dbReference type="EMBL" id="MFF8279974.1"/>
    </source>
</evidence>
<dbReference type="EMBL" id="JBIBSM010000018">
    <property type="protein sequence ID" value="MFF8279974.1"/>
    <property type="molecule type" value="Genomic_DNA"/>
</dbReference>
<proteinExistence type="predicted"/>
<feature type="region of interest" description="Disordered" evidence="1">
    <location>
        <begin position="280"/>
        <end position="305"/>
    </location>
</feature>
<evidence type="ECO:0000256" key="1">
    <source>
        <dbReference type="SAM" id="MobiDB-lite"/>
    </source>
</evidence>
<dbReference type="SUPFAM" id="SSF48371">
    <property type="entry name" value="ARM repeat"/>
    <property type="match status" value="1"/>
</dbReference>
<evidence type="ECO:0008006" key="4">
    <source>
        <dbReference type="Google" id="ProtNLM"/>
    </source>
</evidence>
<keyword evidence="3" id="KW-1185">Reference proteome</keyword>
<comment type="caution">
    <text evidence="2">The sequence shown here is derived from an EMBL/GenBank/DDBJ whole genome shotgun (WGS) entry which is preliminary data.</text>
</comment>
<dbReference type="Gene3D" id="1.25.10.10">
    <property type="entry name" value="Leucine-rich Repeat Variant"/>
    <property type="match status" value="1"/>
</dbReference>
<feature type="compositionally biased region" description="Basic and acidic residues" evidence="1">
    <location>
        <begin position="293"/>
        <end position="305"/>
    </location>
</feature>
<accession>A0ABW6YJF1</accession>
<reference evidence="2 3" key="1">
    <citation type="submission" date="2024-10" db="EMBL/GenBank/DDBJ databases">
        <title>The Natural Products Discovery Center: Release of the First 8490 Sequenced Strains for Exploring Actinobacteria Biosynthetic Diversity.</title>
        <authorList>
            <person name="Kalkreuter E."/>
            <person name="Kautsar S.A."/>
            <person name="Yang D."/>
            <person name="Bader C.D."/>
            <person name="Teijaro C.N."/>
            <person name="Fluegel L."/>
            <person name="Davis C.M."/>
            <person name="Simpson J.R."/>
            <person name="Lauterbach L."/>
            <person name="Steele A.D."/>
            <person name="Gui C."/>
            <person name="Meng S."/>
            <person name="Li G."/>
            <person name="Viehrig K."/>
            <person name="Ye F."/>
            <person name="Su P."/>
            <person name="Kiefer A.F."/>
            <person name="Nichols A."/>
            <person name="Cepeda A.J."/>
            <person name="Yan W."/>
            <person name="Fan B."/>
            <person name="Jiang Y."/>
            <person name="Adhikari A."/>
            <person name="Zheng C.-J."/>
            <person name="Schuster L."/>
            <person name="Cowan T.M."/>
            <person name="Smanski M.J."/>
            <person name="Chevrette M.G."/>
            <person name="De Carvalho L.P.S."/>
            <person name="Shen B."/>
        </authorList>
    </citation>
    <scope>NUCLEOTIDE SEQUENCE [LARGE SCALE GENOMIC DNA]</scope>
    <source>
        <strain evidence="2 3">NPDC015755</strain>
    </source>
</reference>
<sequence length="305" mass="33096">MESDKSLMRGKVLCAVGCQGKGIILGVVSFGGSHGPAGLPSRASGANHVRRPVYAEAVSHGQFSTGDPYQPGLPPHRVLLDETDWGALQTAFGSGENLPDILLRLLEPDPAVQVAALSELGELVHHQNTIYEATAPAVMYVASILHHPAAMTLRPYRSIPVRATMLYWLASVAYDASDETVARLEQYCPGFLAPGTTMAAFRELRPMLYRAVTPFLQDGHEDVREAAVIAVLVLAEHAALAAHRDHLAVHARRILGISSVITNRRIAWRALEAWGHTPPGSEPLWEEPWDQGPHTDGRGDLEPPF</sequence>
<dbReference type="InterPro" id="IPR016024">
    <property type="entry name" value="ARM-type_fold"/>
</dbReference>
<name>A0ABW6YJF1_9ACTN</name>
<evidence type="ECO:0000313" key="3">
    <source>
        <dbReference type="Proteomes" id="UP001603013"/>
    </source>
</evidence>